<evidence type="ECO:0000313" key="2">
    <source>
        <dbReference type="EMBL" id="KAF4142983.1"/>
    </source>
</evidence>
<name>A0A8S9UR91_PHYIN</name>
<evidence type="ECO:0000313" key="3">
    <source>
        <dbReference type="Proteomes" id="UP000704712"/>
    </source>
</evidence>
<feature type="compositionally biased region" description="Low complexity" evidence="1">
    <location>
        <begin position="273"/>
        <end position="288"/>
    </location>
</feature>
<feature type="region of interest" description="Disordered" evidence="1">
    <location>
        <begin position="256"/>
        <end position="288"/>
    </location>
</feature>
<accession>A0A8S9UR91</accession>
<dbReference type="Proteomes" id="UP000704712">
    <property type="component" value="Unassembled WGS sequence"/>
</dbReference>
<proteinExistence type="predicted"/>
<dbReference type="AlphaFoldDB" id="A0A8S9UR91"/>
<comment type="caution">
    <text evidence="2">The sequence shown here is derived from an EMBL/GenBank/DDBJ whole genome shotgun (WGS) entry which is preliminary data.</text>
</comment>
<dbReference type="EMBL" id="JAACNO010001118">
    <property type="protein sequence ID" value="KAF4142983.1"/>
    <property type="molecule type" value="Genomic_DNA"/>
</dbReference>
<sequence>MGRSHIVVGHHLLLGQTQLVTEAVQAHIRSCLSSLGILQIPLEVVDPGLELVDLRSGECPLPKEMVVVISHNVSLTGGAIQPTGQVADLDRLISQQESQVLRPRGRTVLPSLDLHRLVMDLGPQGLKLSISRKCLPALKNRNYIGRTSSEKVGNCESSIRQVNRIYYLVGYTLGALNFQDPVTGGGKYDAKELQRQGNTPARQPHGQIHDLGPGSISSNIRLGYGTIHGRRVKIFHCCSTPSPRLAKTLKLHHLNSSEVTERADPALPTGTQGEESSAEHGSSGDPLR</sequence>
<gene>
    <name evidence="2" type="ORF">GN958_ATG07825</name>
</gene>
<organism evidence="2 3">
    <name type="scientific">Phytophthora infestans</name>
    <name type="common">Potato late blight agent</name>
    <name type="synonym">Botrytis infestans</name>
    <dbReference type="NCBI Taxonomy" id="4787"/>
    <lineage>
        <taxon>Eukaryota</taxon>
        <taxon>Sar</taxon>
        <taxon>Stramenopiles</taxon>
        <taxon>Oomycota</taxon>
        <taxon>Peronosporomycetes</taxon>
        <taxon>Peronosporales</taxon>
        <taxon>Peronosporaceae</taxon>
        <taxon>Phytophthora</taxon>
    </lineage>
</organism>
<reference evidence="2" key="1">
    <citation type="submission" date="2020-03" db="EMBL/GenBank/DDBJ databases">
        <title>Hybrid Assembly of Korean Phytophthora infestans isolates.</title>
        <authorList>
            <person name="Prokchorchik M."/>
            <person name="Lee Y."/>
            <person name="Seo J."/>
            <person name="Cho J.-H."/>
            <person name="Park Y.-E."/>
            <person name="Jang D.-C."/>
            <person name="Im J.-S."/>
            <person name="Choi J.-G."/>
            <person name="Park H.-J."/>
            <person name="Lee G.-B."/>
            <person name="Lee Y.-G."/>
            <person name="Hong S.-Y."/>
            <person name="Cho K."/>
            <person name="Sohn K.H."/>
        </authorList>
    </citation>
    <scope>NUCLEOTIDE SEQUENCE</scope>
    <source>
        <strain evidence="2">KR_2_A2</strain>
    </source>
</reference>
<protein>
    <submittedName>
        <fullName evidence="2">Uncharacterized protein</fullName>
    </submittedName>
</protein>
<evidence type="ECO:0000256" key="1">
    <source>
        <dbReference type="SAM" id="MobiDB-lite"/>
    </source>
</evidence>
<feature type="region of interest" description="Disordered" evidence="1">
    <location>
        <begin position="195"/>
        <end position="214"/>
    </location>
</feature>